<feature type="non-terminal residue" evidence="1">
    <location>
        <position position="433"/>
    </location>
</feature>
<reference evidence="1" key="1">
    <citation type="submission" date="2022-07" db="EMBL/GenBank/DDBJ databases">
        <title>Phylogenomic reconstructions and comparative analyses of Kickxellomycotina fungi.</title>
        <authorList>
            <person name="Reynolds N.K."/>
            <person name="Stajich J.E."/>
            <person name="Barry K."/>
            <person name="Grigoriev I.V."/>
            <person name="Crous P."/>
            <person name="Smith M.E."/>
        </authorList>
    </citation>
    <scope>NUCLEOTIDE SEQUENCE</scope>
    <source>
        <strain evidence="1">CBS 190363</strain>
    </source>
</reference>
<name>A0ACC1M4C8_9FUNG</name>
<proteinExistence type="predicted"/>
<evidence type="ECO:0000313" key="2">
    <source>
        <dbReference type="Proteomes" id="UP001139981"/>
    </source>
</evidence>
<accession>A0ACC1M4C8</accession>
<organism evidence="1 2">
    <name type="scientific">Coemansia aciculifera</name>
    <dbReference type="NCBI Taxonomy" id="417176"/>
    <lineage>
        <taxon>Eukaryota</taxon>
        <taxon>Fungi</taxon>
        <taxon>Fungi incertae sedis</taxon>
        <taxon>Zoopagomycota</taxon>
        <taxon>Kickxellomycotina</taxon>
        <taxon>Kickxellomycetes</taxon>
        <taxon>Kickxellales</taxon>
        <taxon>Kickxellaceae</taxon>
        <taxon>Coemansia</taxon>
    </lineage>
</organism>
<evidence type="ECO:0000313" key="1">
    <source>
        <dbReference type="EMBL" id="KAJ2896449.1"/>
    </source>
</evidence>
<comment type="caution">
    <text evidence="1">The sequence shown here is derived from an EMBL/GenBank/DDBJ whole genome shotgun (WGS) entry which is preliminary data.</text>
</comment>
<dbReference type="EMBL" id="JANBVB010000194">
    <property type="protein sequence ID" value="KAJ2896449.1"/>
    <property type="molecule type" value="Genomic_DNA"/>
</dbReference>
<gene>
    <name evidence="1" type="ORF">IWW38_002014</name>
</gene>
<keyword evidence="2" id="KW-1185">Reference proteome</keyword>
<sequence>MRDKEVEYIFKELRYYALLKENGNAGEEVGPVDNVWIASDATDIELAEAFKRNAKILESDIVHAQSNNNSNEHVMSAGFQSVVDPFMYAFSADHSQLFAKPVTTPEDSLNQELPRSSPGSPEDWLHEIEAYNTTLTKLRKDFDKRKFSELVRAGMAADRGEEYLCWLPTDFHVSEDGSVYIPSYINNLHPIRHAELYKTIFRVFAKFVPLLEQVTTDIIHPRSSRAEFSRELCLSPGMLSAAELLQLETQGKQIPEEYQKYFVPEKRMYGYFTDDDAEQAMVLDSRSLSEDYKSSMIYTDPEPKPFSLPDRPLKPYSMRGLPLQASVDMASIHLTSSNSVYPEDEWQAVGRAEERIFAVGLYFYDVENIASAKLNFRDPVRPQQFRDNEEMQEFLLSHVTEEVVLEDDYRYYKDLTCLYTQEVGGVEIKNGSY</sequence>
<dbReference type="Proteomes" id="UP001139981">
    <property type="component" value="Unassembled WGS sequence"/>
</dbReference>
<protein>
    <submittedName>
        <fullName evidence="1">Uncharacterized protein</fullName>
    </submittedName>
</protein>